<reference evidence="5 6" key="1">
    <citation type="submission" date="2017-01" db="EMBL/GenBank/DDBJ databases">
        <title>Genome analysis of Paenibacillus selenitrireducens ES3-24.</title>
        <authorList>
            <person name="Xu D."/>
            <person name="Yao R."/>
            <person name="Zheng S."/>
        </authorList>
    </citation>
    <scope>NUCLEOTIDE SEQUENCE [LARGE SCALE GENOMIC DNA]</scope>
    <source>
        <strain evidence="5 6">ES3-24</strain>
    </source>
</reference>
<dbReference type="Gene3D" id="1.10.10.10">
    <property type="entry name" value="Winged helix-like DNA-binding domain superfamily/Winged helix DNA-binding domain"/>
    <property type="match status" value="1"/>
</dbReference>
<keyword evidence="2" id="KW-0175">Coiled coil</keyword>
<dbReference type="GO" id="GO:0003677">
    <property type="term" value="F:DNA binding"/>
    <property type="evidence" value="ECO:0007669"/>
    <property type="project" value="UniProtKB-KW"/>
</dbReference>
<keyword evidence="6" id="KW-1185">Reference proteome</keyword>
<dbReference type="InterPro" id="IPR036388">
    <property type="entry name" value="WH-like_DNA-bd_sf"/>
</dbReference>
<dbReference type="InterPro" id="IPR002831">
    <property type="entry name" value="Tscrpt_reg_TrmB_N"/>
</dbReference>
<dbReference type="RefSeq" id="WP_078500921.1">
    <property type="nucleotide sequence ID" value="NZ_MSZX01000008.1"/>
</dbReference>
<protein>
    <submittedName>
        <fullName evidence="5">TrmB family transcriptional regulator</fullName>
    </submittedName>
</protein>
<evidence type="ECO:0000259" key="4">
    <source>
        <dbReference type="Pfam" id="PF11495"/>
    </source>
</evidence>
<evidence type="ECO:0000313" key="6">
    <source>
        <dbReference type="Proteomes" id="UP000190188"/>
    </source>
</evidence>
<dbReference type="STRING" id="1324314.BVG16_20065"/>
<dbReference type="PANTHER" id="PTHR34293:SF1">
    <property type="entry name" value="HTH-TYPE TRANSCRIPTIONAL REGULATOR TRMBL2"/>
    <property type="match status" value="1"/>
</dbReference>
<dbReference type="EMBL" id="MSZX01000008">
    <property type="protein sequence ID" value="OPA75636.1"/>
    <property type="molecule type" value="Genomic_DNA"/>
</dbReference>
<feature type="domain" description="Transcription regulator TrmB C-terminal" evidence="4">
    <location>
        <begin position="109"/>
        <end position="233"/>
    </location>
</feature>
<dbReference type="CDD" id="cd00090">
    <property type="entry name" value="HTH_ARSR"/>
    <property type="match status" value="1"/>
</dbReference>
<organism evidence="5 6">
    <name type="scientific">Paenibacillus selenitireducens</name>
    <dbReference type="NCBI Taxonomy" id="1324314"/>
    <lineage>
        <taxon>Bacteria</taxon>
        <taxon>Bacillati</taxon>
        <taxon>Bacillota</taxon>
        <taxon>Bacilli</taxon>
        <taxon>Bacillales</taxon>
        <taxon>Paenibacillaceae</taxon>
        <taxon>Paenibacillus</taxon>
    </lineage>
</organism>
<dbReference type="InterPro" id="IPR021586">
    <property type="entry name" value="Tscrpt_reg_TrmB_C"/>
</dbReference>
<accession>A0A1T2X7H5</accession>
<dbReference type="PANTHER" id="PTHR34293">
    <property type="entry name" value="HTH-TYPE TRANSCRIPTIONAL REGULATOR TRMBL2"/>
    <property type="match status" value="1"/>
</dbReference>
<dbReference type="InterPro" id="IPR011991">
    <property type="entry name" value="ArsR-like_HTH"/>
</dbReference>
<dbReference type="InterPro" id="IPR036390">
    <property type="entry name" value="WH_DNA-bd_sf"/>
</dbReference>
<feature type="coiled-coil region" evidence="2">
    <location>
        <begin position="109"/>
        <end position="189"/>
    </location>
</feature>
<sequence length="272" mass="31717">MDQLVQHLKVLGFTEMESKMLIVLAEQGAMSGYEVAKRLGVSRSNVYAALQKLVDHGFVLLSKGEPTLYKVLPIEELTRMIMDQLQNSIRHVEQMMPKQTNDVTEFFSLENEKKVFERVRQELNRAKQEIIVDVWAEEAQLFREELEQAEKRGVKVFWSVVGSVEEHRLRRMQLQIHSGQQDIEELERQRSGRKFSIVIDRKWSMLGMRGEGLPTKALVTEHPAMLELLLNHFAQELVLFELEAEMGPELREKFGASFERIYRKYFQSGYQG</sequence>
<comment type="caution">
    <text evidence="5">The sequence shown here is derived from an EMBL/GenBank/DDBJ whole genome shotgun (WGS) entry which is preliminary data.</text>
</comment>
<evidence type="ECO:0000259" key="3">
    <source>
        <dbReference type="Pfam" id="PF01978"/>
    </source>
</evidence>
<evidence type="ECO:0000256" key="1">
    <source>
        <dbReference type="ARBA" id="ARBA00023125"/>
    </source>
</evidence>
<dbReference type="Pfam" id="PF11495">
    <property type="entry name" value="Regulator_TrmB"/>
    <property type="match status" value="1"/>
</dbReference>
<dbReference type="Gene3D" id="3.30.870.10">
    <property type="entry name" value="Endonuclease Chain A"/>
    <property type="match status" value="1"/>
</dbReference>
<proteinExistence type="predicted"/>
<dbReference type="Proteomes" id="UP000190188">
    <property type="component" value="Unassembled WGS sequence"/>
</dbReference>
<dbReference type="SUPFAM" id="SSF46785">
    <property type="entry name" value="Winged helix' DNA-binding domain"/>
    <property type="match status" value="1"/>
</dbReference>
<dbReference type="InterPro" id="IPR051797">
    <property type="entry name" value="TrmB-like"/>
</dbReference>
<dbReference type="CDD" id="cd09124">
    <property type="entry name" value="PLDc_like_TrmB_middle"/>
    <property type="match status" value="1"/>
</dbReference>
<evidence type="ECO:0000313" key="5">
    <source>
        <dbReference type="EMBL" id="OPA75636.1"/>
    </source>
</evidence>
<evidence type="ECO:0000256" key="2">
    <source>
        <dbReference type="SAM" id="Coils"/>
    </source>
</evidence>
<name>A0A1T2X7H5_9BACL</name>
<dbReference type="OrthoDB" id="1493540at2"/>
<keyword evidence="1" id="KW-0238">DNA-binding</keyword>
<dbReference type="Pfam" id="PF01978">
    <property type="entry name" value="TrmB"/>
    <property type="match status" value="1"/>
</dbReference>
<dbReference type="AlphaFoldDB" id="A0A1T2X7H5"/>
<gene>
    <name evidence="5" type="ORF">BVG16_20065</name>
</gene>
<feature type="domain" description="Transcription regulator TrmB N-terminal" evidence="3">
    <location>
        <begin position="8"/>
        <end position="75"/>
    </location>
</feature>